<comment type="catalytic activity">
    <reaction evidence="10">
        <text>di-trans,octa-cis-undecaprenyl diphospho-N-acetyl-alpha-D-muramoyl-L-alanyl-D-glutamyl-meso-2,6-diaminopimeloyl-D-alanyl-D-alanine + UDP-N-acetyl-alpha-D-glucosamine = di-trans,octa-cis-undecaprenyl diphospho-[N-acetyl-alpha-D-glucosaminyl-(1-&gt;4)]-N-acetyl-alpha-D-muramoyl-L-alanyl-D-glutamyl-meso-2,6-diaminopimeloyl-D-alanyl-D-alanine + UDP + H(+)</text>
        <dbReference type="Rhea" id="RHEA:31227"/>
        <dbReference type="ChEBI" id="CHEBI:15378"/>
        <dbReference type="ChEBI" id="CHEBI:57705"/>
        <dbReference type="ChEBI" id="CHEBI:58223"/>
        <dbReference type="ChEBI" id="CHEBI:61387"/>
        <dbReference type="ChEBI" id="CHEBI:61388"/>
        <dbReference type="EC" id="2.4.1.227"/>
    </reaction>
</comment>
<dbReference type="InterPro" id="IPR007235">
    <property type="entry name" value="Glyco_trans_28_C"/>
</dbReference>
<evidence type="ECO:0000256" key="4">
    <source>
        <dbReference type="ARBA" id="ARBA00022679"/>
    </source>
</evidence>
<dbReference type="GO" id="GO:0071555">
    <property type="term" value="P:cell wall organization"/>
    <property type="evidence" value="ECO:0007669"/>
    <property type="project" value="UniProtKB-KW"/>
</dbReference>
<feature type="domain" description="Glycosyltransferase family 28 N-terminal" evidence="11">
    <location>
        <begin position="3"/>
        <end position="142"/>
    </location>
</feature>
<keyword evidence="8 10" id="KW-0131">Cell cycle</keyword>
<evidence type="ECO:0000256" key="6">
    <source>
        <dbReference type="ARBA" id="ARBA00022984"/>
    </source>
</evidence>
<dbReference type="NCBIfam" id="TIGR01133">
    <property type="entry name" value="murG"/>
    <property type="match status" value="1"/>
</dbReference>
<evidence type="ECO:0000259" key="12">
    <source>
        <dbReference type="Pfam" id="PF04101"/>
    </source>
</evidence>
<keyword evidence="1 10" id="KW-1003">Cell membrane</keyword>
<proteinExistence type="inferred from homology"/>
<dbReference type="Pfam" id="PF03033">
    <property type="entry name" value="Glyco_transf_28"/>
    <property type="match status" value="1"/>
</dbReference>
<comment type="caution">
    <text evidence="13">The sequence shown here is derived from an EMBL/GenBank/DDBJ whole genome shotgun (WGS) entry which is preliminary data.</text>
</comment>
<comment type="similarity">
    <text evidence="10">Belongs to the glycosyltransferase 28 family. MurG subfamily.</text>
</comment>
<keyword evidence="2 10" id="KW-0132">Cell division</keyword>
<keyword evidence="3 10" id="KW-0328">Glycosyltransferase</keyword>
<keyword evidence="5 10" id="KW-0133">Cell shape</keyword>
<evidence type="ECO:0000313" key="13">
    <source>
        <dbReference type="EMBL" id="MCI5755475.1"/>
    </source>
</evidence>
<feature type="binding site" evidence="10">
    <location>
        <position position="197"/>
    </location>
    <ligand>
        <name>UDP-N-acetyl-alpha-D-glucosamine</name>
        <dbReference type="ChEBI" id="CHEBI:57705"/>
    </ligand>
</feature>
<evidence type="ECO:0000256" key="1">
    <source>
        <dbReference type="ARBA" id="ARBA00022475"/>
    </source>
</evidence>
<name>A0AAE3K009_9BACT</name>
<dbReference type="GO" id="GO:0005975">
    <property type="term" value="P:carbohydrate metabolic process"/>
    <property type="evidence" value="ECO:0007669"/>
    <property type="project" value="InterPro"/>
</dbReference>
<dbReference type="AlphaFoldDB" id="A0AAE3K009"/>
<dbReference type="EMBL" id="JALEMU010000067">
    <property type="protein sequence ID" value="MCI5755475.1"/>
    <property type="molecule type" value="Genomic_DNA"/>
</dbReference>
<dbReference type="Proteomes" id="UP001139365">
    <property type="component" value="Unassembled WGS sequence"/>
</dbReference>
<dbReference type="GO" id="GO:0008360">
    <property type="term" value="P:regulation of cell shape"/>
    <property type="evidence" value="ECO:0007669"/>
    <property type="project" value="UniProtKB-KW"/>
</dbReference>
<evidence type="ECO:0000256" key="9">
    <source>
        <dbReference type="ARBA" id="ARBA00023316"/>
    </source>
</evidence>
<dbReference type="CDD" id="cd03785">
    <property type="entry name" value="GT28_MurG"/>
    <property type="match status" value="1"/>
</dbReference>
<dbReference type="GO" id="GO:0005886">
    <property type="term" value="C:plasma membrane"/>
    <property type="evidence" value="ECO:0007669"/>
    <property type="project" value="UniProtKB-SubCell"/>
</dbReference>
<evidence type="ECO:0000259" key="11">
    <source>
        <dbReference type="Pfam" id="PF03033"/>
    </source>
</evidence>
<protein>
    <recommendedName>
        <fullName evidence="10">UDP-N-acetylglucosamine--N-acetylmuramyl-(pentapeptide) pyrophosphoryl-undecaprenol N-acetylglucosamine transferase</fullName>
        <ecNumber evidence="10">2.4.1.227</ecNumber>
    </recommendedName>
    <alternativeName>
        <fullName evidence="10">Undecaprenyl-PP-MurNAc-pentapeptide-UDPGlcNAc GlcNAc transferase</fullName>
    </alternativeName>
</protein>
<dbReference type="Gene3D" id="3.40.50.2000">
    <property type="entry name" value="Glycogen Phosphorylase B"/>
    <property type="match status" value="2"/>
</dbReference>
<keyword evidence="7 10" id="KW-0472">Membrane</keyword>
<dbReference type="InterPro" id="IPR006009">
    <property type="entry name" value="GlcNAc_MurG"/>
</dbReference>
<organism evidence="13 14">
    <name type="scientific">Candidatus Colimorpha enterica</name>
    <dbReference type="NCBI Taxonomy" id="3083063"/>
    <lineage>
        <taxon>Bacteria</taxon>
        <taxon>Pseudomonadati</taxon>
        <taxon>Bacteroidota</taxon>
        <taxon>Bacteroidia</taxon>
        <taxon>Bacteroidales</taxon>
        <taxon>Candidatus Colimorpha</taxon>
    </lineage>
</organism>
<comment type="pathway">
    <text evidence="10">Cell wall biogenesis; peptidoglycan biosynthesis.</text>
</comment>
<dbReference type="PANTHER" id="PTHR21015">
    <property type="entry name" value="UDP-N-ACETYLGLUCOSAMINE--N-ACETYLMURAMYL-(PENTAPEPTIDE) PYROPHOSPHORYL-UNDECAPRENOL N-ACETYLGLUCOSAMINE TRANSFERASE 1"/>
    <property type="match status" value="1"/>
</dbReference>
<feature type="domain" description="Glycosyl transferase family 28 C-terminal" evidence="12">
    <location>
        <begin position="194"/>
        <end position="342"/>
    </location>
</feature>
<dbReference type="GO" id="GO:0009252">
    <property type="term" value="P:peptidoglycan biosynthetic process"/>
    <property type="evidence" value="ECO:0007669"/>
    <property type="project" value="UniProtKB-UniRule"/>
</dbReference>
<feature type="binding site" evidence="10">
    <location>
        <position position="256"/>
    </location>
    <ligand>
        <name>UDP-N-acetyl-alpha-D-glucosamine</name>
        <dbReference type="ChEBI" id="CHEBI:57705"/>
    </ligand>
</feature>
<accession>A0AAE3K009</accession>
<dbReference type="EC" id="2.4.1.227" evidence="10"/>
<sequence>MRVLMTGGGTGGHINPAIAIAKTILKNEPDSEIAFVGTPRGMENRLVPKEGFRLYHIDMRGLKRSLSPSNLRTLGMMITSVGKAKKLIRQFRPDVCIGTGGYVCWPLIKAASEMGIPTALHESNALAGVAVKLLAPHVDIVFTNFEQTASQIKKCRKIVHVGNPLKNGFAEITHVEARRKLGFEGKYRFSVLSCGGSLGAGKINSAVLEMMAEYSSKHPEIHHLHQCGVANYPEARKEFDRLGLDRYPNLELVDYIYDMPVRLAAADVVINRAGAMTISELAALGKPAILIPSPNVTDNHQYKNAKVLADAGAAVMIGEKDLSAGVLARETDALLTDREKRRVLSENFGRFAIRNADFLIYNEIKNLVKSKKM</sequence>
<comment type="function">
    <text evidence="10">Cell wall formation. Catalyzes the transfer of a GlcNAc subunit on undecaprenyl-pyrophosphoryl-MurNAc-pentapeptide (lipid intermediate I) to form undecaprenyl-pyrophosphoryl-MurNAc-(pentapeptide)GlcNAc (lipid intermediate II).</text>
</comment>
<evidence type="ECO:0000256" key="8">
    <source>
        <dbReference type="ARBA" id="ARBA00023306"/>
    </source>
</evidence>
<evidence type="ECO:0000256" key="3">
    <source>
        <dbReference type="ARBA" id="ARBA00022676"/>
    </source>
</evidence>
<dbReference type="PANTHER" id="PTHR21015:SF22">
    <property type="entry name" value="GLYCOSYLTRANSFERASE"/>
    <property type="match status" value="1"/>
</dbReference>
<dbReference type="GO" id="GO:0050511">
    <property type="term" value="F:undecaprenyldiphospho-muramoylpentapeptide beta-N-acetylglucosaminyltransferase activity"/>
    <property type="evidence" value="ECO:0007669"/>
    <property type="project" value="UniProtKB-UniRule"/>
</dbReference>
<comment type="caution">
    <text evidence="10">Lacks conserved residue(s) required for the propagation of feature annotation.</text>
</comment>
<dbReference type="HAMAP" id="MF_00033">
    <property type="entry name" value="MurG"/>
    <property type="match status" value="1"/>
</dbReference>
<evidence type="ECO:0000313" key="14">
    <source>
        <dbReference type="Proteomes" id="UP001139365"/>
    </source>
</evidence>
<evidence type="ECO:0000256" key="2">
    <source>
        <dbReference type="ARBA" id="ARBA00022618"/>
    </source>
</evidence>
<keyword evidence="4 10" id="KW-0808">Transferase</keyword>
<feature type="binding site" evidence="10">
    <location>
        <begin position="10"/>
        <end position="12"/>
    </location>
    <ligand>
        <name>UDP-N-acetyl-alpha-D-glucosamine</name>
        <dbReference type="ChEBI" id="CHEBI:57705"/>
    </ligand>
</feature>
<dbReference type="GO" id="GO:0051301">
    <property type="term" value="P:cell division"/>
    <property type="evidence" value="ECO:0007669"/>
    <property type="project" value="UniProtKB-KW"/>
</dbReference>
<evidence type="ECO:0000256" key="5">
    <source>
        <dbReference type="ARBA" id="ARBA00022960"/>
    </source>
</evidence>
<feature type="binding site" evidence="10">
    <location>
        <position position="301"/>
    </location>
    <ligand>
        <name>UDP-N-acetyl-alpha-D-glucosamine</name>
        <dbReference type="ChEBI" id="CHEBI:57705"/>
    </ligand>
</feature>
<dbReference type="Pfam" id="PF04101">
    <property type="entry name" value="Glyco_tran_28_C"/>
    <property type="match status" value="1"/>
</dbReference>
<reference evidence="13 14" key="1">
    <citation type="submission" date="2022-03" db="EMBL/GenBank/DDBJ databases">
        <title>Metagenome-assembled genomes from swine fecal metagenomes.</title>
        <authorList>
            <person name="Holman D.B."/>
            <person name="Kommadath A."/>
        </authorList>
    </citation>
    <scope>NUCLEOTIDE SEQUENCE [LARGE SCALE GENOMIC DNA]</scope>
    <source>
        <strain evidence="13">SUG147</strain>
    </source>
</reference>
<comment type="subcellular location">
    <subcellularLocation>
        <location evidence="10">Cell membrane</location>
        <topology evidence="10">Peripheral membrane protein</topology>
        <orientation evidence="10">Cytoplasmic side</orientation>
    </subcellularLocation>
</comment>
<evidence type="ECO:0000256" key="7">
    <source>
        <dbReference type="ARBA" id="ARBA00023136"/>
    </source>
</evidence>
<gene>
    <name evidence="10 13" type="primary">murG</name>
    <name evidence="13" type="ORF">MR241_04185</name>
</gene>
<feature type="binding site" evidence="10">
    <location>
        <position position="124"/>
    </location>
    <ligand>
        <name>UDP-N-acetyl-alpha-D-glucosamine</name>
        <dbReference type="ChEBI" id="CHEBI:57705"/>
    </ligand>
</feature>
<keyword evidence="9 10" id="KW-0961">Cell wall biogenesis/degradation</keyword>
<keyword evidence="6 10" id="KW-0573">Peptidoglycan synthesis</keyword>
<dbReference type="SUPFAM" id="SSF53756">
    <property type="entry name" value="UDP-Glycosyltransferase/glycogen phosphorylase"/>
    <property type="match status" value="1"/>
</dbReference>
<evidence type="ECO:0000256" key="10">
    <source>
        <dbReference type="HAMAP-Rule" id="MF_00033"/>
    </source>
</evidence>
<dbReference type="InterPro" id="IPR004276">
    <property type="entry name" value="GlycoTrans_28_N"/>
</dbReference>